<dbReference type="Proteomes" id="UP000036681">
    <property type="component" value="Unplaced"/>
</dbReference>
<evidence type="ECO:0000313" key="2">
    <source>
        <dbReference type="WBParaSite" id="ALUE_0000158601-mRNA-1"/>
    </source>
</evidence>
<protein>
    <submittedName>
        <fullName evidence="2">Secreted protein</fullName>
    </submittedName>
</protein>
<keyword evidence="1" id="KW-1185">Reference proteome</keyword>
<organism evidence="1 2">
    <name type="scientific">Ascaris lumbricoides</name>
    <name type="common">Giant roundworm</name>
    <dbReference type="NCBI Taxonomy" id="6252"/>
    <lineage>
        <taxon>Eukaryota</taxon>
        <taxon>Metazoa</taxon>
        <taxon>Ecdysozoa</taxon>
        <taxon>Nematoda</taxon>
        <taxon>Chromadorea</taxon>
        <taxon>Rhabditida</taxon>
        <taxon>Spirurina</taxon>
        <taxon>Ascaridomorpha</taxon>
        <taxon>Ascaridoidea</taxon>
        <taxon>Ascarididae</taxon>
        <taxon>Ascaris</taxon>
    </lineage>
</organism>
<dbReference type="WBParaSite" id="ALUE_0000158601-mRNA-1">
    <property type="protein sequence ID" value="ALUE_0000158601-mRNA-1"/>
    <property type="gene ID" value="ALUE_0000158601"/>
</dbReference>
<sequence length="57" mass="6783">MQLCIIGFATRLSRWQMSRMHIIRRGYSHKQHLEICSAQKISLRFSQIGTLSQYLCR</sequence>
<proteinExistence type="predicted"/>
<name>A0A0M3HJ91_ASCLU</name>
<evidence type="ECO:0000313" key="1">
    <source>
        <dbReference type="Proteomes" id="UP000036681"/>
    </source>
</evidence>
<reference evidence="2" key="1">
    <citation type="submission" date="2017-02" db="UniProtKB">
        <authorList>
            <consortium name="WormBaseParasite"/>
        </authorList>
    </citation>
    <scope>IDENTIFICATION</scope>
</reference>
<accession>A0A0M3HJ91</accession>
<dbReference type="AlphaFoldDB" id="A0A0M3HJ91"/>